<keyword evidence="1" id="KW-0677">Repeat</keyword>
<dbReference type="Gene3D" id="2.60.40.10">
    <property type="entry name" value="Immunoglobulins"/>
    <property type="match status" value="1"/>
</dbReference>
<dbReference type="Gene3D" id="2.40.10.500">
    <property type="match status" value="1"/>
</dbReference>
<proteinExistence type="predicted"/>
<dbReference type="KEGG" id="muh:HYN43_014325"/>
<feature type="repeat" description="NHL" evidence="2">
    <location>
        <begin position="659"/>
        <end position="694"/>
    </location>
</feature>
<dbReference type="InterPro" id="IPR026341">
    <property type="entry name" value="T9SS_type_B"/>
</dbReference>
<dbReference type="Pfam" id="PF05345">
    <property type="entry name" value="He_PIG"/>
    <property type="match status" value="2"/>
</dbReference>
<dbReference type="InterPro" id="IPR011042">
    <property type="entry name" value="6-blade_b-propeller_TolB-like"/>
</dbReference>
<dbReference type="OrthoDB" id="641420at2"/>
<dbReference type="InterPro" id="IPR001258">
    <property type="entry name" value="NHL_repeat"/>
</dbReference>
<name>A0A494VSN5_9SPHI</name>
<protein>
    <recommendedName>
        <fullName evidence="3">Teneurin NHL domain-containing protein</fullName>
    </recommendedName>
</protein>
<dbReference type="GO" id="GO:0005509">
    <property type="term" value="F:calcium ion binding"/>
    <property type="evidence" value="ECO:0007669"/>
    <property type="project" value="InterPro"/>
</dbReference>
<dbReference type="Proteomes" id="UP000270046">
    <property type="component" value="Chromosome"/>
</dbReference>
<feature type="repeat" description="NHL" evidence="2">
    <location>
        <begin position="133"/>
        <end position="168"/>
    </location>
</feature>
<accession>A0A494VSN5</accession>
<organism evidence="4 5">
    <name type="scientific">Mucilaginibacter celer</name>
    <dbReference type="NCBI Taxonomy" id="2305508"/>
    <lineage>
        <taxon>Bacteria</taxon>
        <taxon>Pseudomonadati</taxon>
        <taxon>Bacteroidota</taxon>
        <taxon>Sphingobacteriia</taxon>
        <taxon>Sphingobacteriales</taxon>
        <taxon>Sphingobacteriaceae</taxon>
        <taxon>Mucilaginibacter</taxon>
    </lineage>
</organism>
<dbReference type="InterPro" id="IPR015919">
    <property type="entry name" value="Cadherin-like_sf"/>
</dbReference>
<dbReference type="SUPFAM" id="SSF63829">
    <property type="entry name" value="Calcium-dependent phosphotriesterase"/>
    <property type="match status" value="1"/>
</dbReference>
<evidence type="ECO:0000256" key="2">
    <source>
        <dbReference type="PROSITE-ProRule" id="PRU00504"/>
    </source>
</evidence>
<feature type="repeat" description="NHL" evidence="2">
    <location>
        <begin position="188"/>
        <end position="223"/>
    </location>
</feature>
<evidence type="ECO:0000256" key="1">
    <source>
        <dbReference type="ARBA" id="ARBA00022737"/>
    </source>
</evidence>
<dbReference type="SUPFAM" id="SSF101898">
    <property type="entry name" value="NHL repeat"/>
    <property type="match status" value="1"/>
</dbReference>
<dbReference type="RefSeq" id="WP_119409998.1">
    <property type="nucleotide sequence ID" value="NZ_CP032869.1"/>
</dbReference>
<dbReference type="NCBIfam" id="TIGR04131">
    <property type="entry name" value="Bac_Flav_CTERM"/>
    <property type="match status" value="1"/>
</dbReference>
<reference evidence="4 5" key="1">
    <citation type="submission" date="2018-10" db="EMBL/GenBank/DDBJ databases">
        <title>Genome sequencing of Mucilaginibacter sp. HYN0043.</title>
        <authorList>
            <person name="Kim M."/>
            <person name="Yi H."/>
        </authorList>
    </citation>
    <scope>NUCLEOTIDE SEQUENCE [LARGE SCALE GENOMIC DNA]</scope>
    <source>
        <strain evidence="4 5">HYN0043</strain>
    </source>
</reference>
<dbReference type="PANTHER" id="PTHR13833:SF71">
    <property type="entry name" value="NHL DOMAIN-CONTAINING PROTEIN"/>
    <property type="match status" value="1"/>
</dbReference>
<keyword evidence="5" id="KW-1185">Reference proteome</keyword>
<sequence>MHTLLKQVVITFLLGLVVTAGFGQAPHIVYANPQPYTVGSAITVLSPSNTGGAVPATVYGTVSTFAGQPGLRGTNDGSLTTALFDGPWGITNDVTGNFYVVDEQSGIVRIISTLNQVSTYAGSGSWGYHDGKGNNAQFRSPHGITIDNAGNLYVADYGNDVVRKITRAGVASTLAGQVNIQGDVEGMGSQAQFYFPMAVAADDNGNVYVSDFINNKIKKINPGALVSTFAGTGAPGSQDGDKLIATFSSPYGIAIDQAGSLYVTDFNDNKIRKIGTNGKVVTIAGSGKTGFADGQADVASFSGAIDIKVDAGGNLYVADTYNNAIRLVTASGKVITVAGDTGGFQDAVGKQAKFLGPTGITLFKGAAYIVDNGNYIIRKMVTMGYLIDKPLPAGLNFDPATGKISGTPINESPATDYTVIAFNESGSSETTVRIAVVKPNDTSPPVVAKPDIKYTTPNVYVRNIPILPLKPTNTGGDVPATIYGETKVVAGTGQFGTVNGDAANAQFKLPYGISMDADGNTYIAESGGGIRMISASGQVTSLGTDALPGPPFNVPKLNNPHGVVKDKAGNLFVANYSNHNILKITPSGTVTIFAGINQAGTADGPGNVANIINPNGIAIDKDDNLYVTDGNNAIRKISPTGYVFTLAGQPSAGTADGQGRAAKFKKPAGIAVDKDGNIYVADQGGFVIRKITPNGFVSTIAGNGTYSSGDGNGTAAGFQGPFGIAVDASGNVYVTDTGIGTVRQISPDGEVKTVTEGGPVSVDTGAGNGVLFSSAYGITVGPDGNLYVAEYGKNSIKQVIATGYTIDKPLPTGLTFDRRTGIITGTPTVLWPRTDYTVIAYNAGGSSKFTLSIEVADVAPPTISVGDVSGVVTACVGSVSLNYQQFAVSEVNLTDDVLVIAPANFEVSLQPNAGYANSLIIPLVDLQVPPDGDGITVYVRLAATAPIGNPTGDVILKSTGATDVLVPVSGVVKSIVTPGVTAEQKSPANCPGQPVTFIAKPTNGGINPVYQWYVNNNAQGTNSDEFTPATIVAGDKVTVKLTNTSDCTTSPSVTSAPVSPLYKSPLTPTVTITQPGTDCPDKPVVFVANPVSGGVNPVYRWFINNIDQNYNGATFTAPATLKAADKVTVELTNTSDCTTSPSVTSAPVLPKYKLALTPTVTVTQPSTDCPDKPVVFVANPVSGGVNPVYRWFINNIDQNYNGATFTAPATLKAADKVTVELTNTSDCTTSPSVTSAPVLPKYKLALTPTVTITQPGTDCPDKPVVFIANPVSGGVNPVYRWFINNIDQNYNGATFTAPATLKAADKVTVELTNTSDCTTSPSVTSAPVSPLYKSPLTPTVTITQLNTDCPDKPVVFVANPVSGGVNPVYRWFINNIDQNYNGATFTAPATLKAADKVTVELTNTSDCTTSPSVTSAPLSPLYKSPLTPTVTISQPNTDCPDKPVVFVANPVNGGVNPAYRWFINNINQNYSGATFTTSANLAATDQVVVELTNTSDCTNGPATVKSLSVSPLFTTPVNLTVTISGPSAPVCEGTEQVFTAAPTNAGSNATYQWQLNNVNVGSNNYQFKSTTLKNGDRLICAVSNATQCSIPGVSNELVIQTGALPSVSFNGDVSIKKGESIILSPDLSPGIVSYAWSPTSGLSNPAIANPVASPTETTIYTLTVTSTGGCPAFADVKVTVAGQMVIPNTFTPNGDGVNDTWSIPGLAAYPACRVNVYNRFGAGIFSSVGYAKNWNGSFNGYELPAGTYYYTVDLKDGKKPLSGYVVILK</sequence>
<evidence type="ECO:0000259" key="3">
    <source>
        <dbReference type="Pfam" id="PF25021"/>
    </source>
</evidence>
<dbReference type="Gene3D" id="2.120.10.30">
    <property type="entry name" value="TolB, C-terminal domain"/>
    <property type="match status" value="5"/>
</dbReference>
<dbReference type="GO" id="GO:0016020">
    <property type="term" value="C:membrane"/>
    <property type="evidence" value="ECO:0007669"/>
    <property type="project" value="InterPro"/>
</dbReference>
<dbReference type="PROSITE" id="PS51125">
    <property type="entry name" value="NHL"/>
    <property type="match status" value="4"/>
</dbReference>
<gene>
    <name evidence="4" type="ORF">HYN43_014325</name>
</gene>
<dbReference type="Pfam" id="PF01436">
    <property type="entry name" value="NHL"/>
    <property type="match status" value="1"/>
</dbReference>
<dbReference type="Pfam" id="PF25021">
    <property type="entry name" value="TEN_NHL"/>
    <property type="match status" value="1"/>
</dbReference>
<dbReference type="InterPro" id="IPR056822">
    <property type="entry name" value="TEN_NHL"/>
</dbReference>
<evidence type="ECO:0000313" key="4">
    <source>
        <dbReference type="EMBL" id="AYL96400.1"/>
    </source>
</evidence>
<dbReference type="EMBL" id="CP032869">
    <property type="protein sequence ID" value="AYL96400.1"/>
    <property type="molecule type" value="Genomic_DNA"/>
</dbReference>
<evidence type="ECO:0000313" key="5">
    <source>
        <dbReference type="Proteomes" id="UP000270046"/>
    </source>
</evidence>
<feature type="repeat" description="NHL" evidence="2">
    <location>
        <begin position="713"/>
        <end position="748"/>
    </location>
</feature>
<dbReference type="Pfam" id="PF13585">
    <property type="entry name" value="CHU_C"/>
    <property type="match status" value="1"/>
</dbReference>
<feature type="domain" description="Teneurin NHL" evidence="3">
    <location>
        <begin position="657"/>
        <end position="707"/>
    </location>
</feature>
<dbReference type="InterPro" id="IPR013783">
    <property type="entry name" value="Ig-like_fold"/>
</dbReference>
<dbReference type="SUPFAM" id="SSF49313">
    <property type="entry name" value="Cadherin-like"/>
    <property type="match status" value="2"/>
</dbReference>
<dbReference type="PANTHER" id="PTHR13833">
    <property type="match status" value="1"/>
</dbReference>